<dbReference type="InterPro" id="IPR035901">
    <property type="entry name" value="GIY-YIG_endonuc_sf"/>
</dbReference>
<gene>
    <name evidence="2" type="ORF">NCTC13532_03026</name>
</gene>
<sequence length="102" mass="12322">MYYIYILFSESADKYYIGYSQFPNERLLKHNHQESFNTFTRKFRPWKIVALFEVSEDKANVIAVERFIKRQKSRKFIEMLCDENHQLSGILAQLVRVPNLRD</sequence>
<feature type="domain" description="GIY-YIG" evidence="1">
    <location>
        <begin position="1"/>
        <end position="78"/>
    </location>
</feature>
<dbReference type="Proteomes" id="UP000254282">
    <property type="component" value="Unassembled WGS sequence"/>
</dbReference>
<evidence type="ECO:0000313" key="2">
    <source>
        <dbReference type="EMBL" id="SUX47458.1"/>
    </source>
</evidence>
<dbReference type="RefSeq" id="WP_115620869.1">
    <property type="nucleotide sequence ID" value="NZ_UFVR01000004.1"/>
</dbReference>
<reference evidence="2 3" key="1">
    <citation type="submission" date="2018-06" db="EMBL/GenBank/DDBJ databases">
        <authorList>
            <consortium name="Pathogen Informatics"/>
            <person name="Doyle S."/>
        </authorList>
    </citation>
    <scope>NUCLEOTIDE SEQUENCE [LARGE SCALE GENOMIC DNA]</scope>
    <source>
        <strain evidence="2 3">NCTC13532</strain>
    </source>
</reference>
<name>A0A381FLZ3_9FLAO</name>
<dbReference type="PROSITE" id="PS50164">
    <property type="entry name" value="GIY_YIG"/>
    <property type="match status" value="1"/>
</dbReference>
<dbReference type="SUPFAM" id="SSF82771">
    <property type="entry name" value="GIY-YIG endonuclease"/>
    <property type="match status" value="1"/>
</dbReference>
<dbReference type="EMBL" id="UFVR01000004">
    <property type="protein sequence ID" value="SUX47458.1"/>
    <property type="molecule type" value="Genomic_DNA"/>
</dbReference>
<protein>
    <submittedName>
        <fullName evidence="2">GIY-YIG catalytic domain</fullName>
    </submittedName>
</protein>
<dbReference type="AlphaFoldDB" id="A0A381FLZ3"/>
<organism evidence="2 3">
    <name type="scientific">Chryseobacterium indoltheticum</name>
    <dbReference type="NCBI Taxonomy" id="254"/>
    <lineage>
        <taxon>Bacteria</taxon>
        <taxon>Pseudomonadati</taxon>
        <taxon>Bacteroidota</taxon>
        <taxon>Flavobacteriia</taxon>
        <taxon>Flavobacteriales</taxon>
        <taxon>Weeksellaceae</taxon>
        <taxon>Chryseobacterium group</taxon>
        <taxon>Chryseobacterium</taxon>
    </lineage>
</organism>
<dbReference type="Gene3D" id="3.40.1440.10">
    <property type="entry name" value="GIY-YIG endonuclease"/>
    <property type="match status" value="1"/>
</dbReference>
<proteinExistence type="predicted"/>
<accession>A0A381FLZ3</accession>
<evidence type="ECO:0000259" key="1">
    <source>
        <dbReference type="PROSITE" id="PS50164"/>
    </source>
</evidence>
<dbReference type="Pfam" id="PF01541">
    <property type="entry name" value="GIY-YIG"/>
    <property type="match status" value="1"/>
</dbReference>
<evidence type="ECO:0000313" key="3">
    <source>
        <dbReference type="Proteomes" id="UP000254282"/>
    </source>
</evidence>
<dbReference type="InterPro" id="IPR000305">
    <property type="entry name" value="GIY-YIG_endonuc"/>
</dbReference>